<dbReference type="SUPFAM" id="SSF46894">
    <property type="entry name" value="C-terminal effector domain of the bipartite response regulators"/>
    <property type="match status" value="1"/>
</dbReference>
<sequence length="229" mass="26022">MKENLIRVIIVDDEALFRQGISFLIQREKEMTLSGDFSNGKEVLDALAALEELPHVILMDLNMPEINGVEATKQIHTKYPQVKIIALTSYNTKPFIINMIQSGACSFLKKNSSPAELIKAVREVHEKGFYYNDEVMEALHQNMSESRKKVSSIFDADHISKREKEVLELICRQYSTSEIADKLFLSSRTVEGHRNNLLLKTGAKNTAGLVVYAIESKIVDTHYLKDNFE</sequence>
<feature type="modified residue" description="4-aspartylphosphate" evidence="3">
    <location>
        <position position="60"/>
    </location>
</feature>
<reference evidence="6 7" key="1">
    <citation type="journal article" date="2015" name="Genom Data">
        <title>Draft genome sequence of a multidrug-resistant Chryseobacterium indologenes isolate from Malaysia.</title>
        <authorList>
            <person name="Yu C.Y."/>
            <person name="Ang G.Y."/>
            <person name="Cheng H.J."/>
            <person name="Cheong Y.M."/>
            <person name="Yin W.F."/>
            <person name="Chan K.G."/>
        </authorList>
    </citation>
    <scope>NUCLEOTIDE SEQUENCE [LARGE SCALE GENOMIC DNA]</scope>
    <source>
        <strain evidence="6 7">CI_885</strain>
    </source>
</reference>
<dbReference type="SUPFAM" id="SSF52172">
    <property type="entry name" value="CheY-like"/>
    <property type="match status" value="1"/>
</dbReference>
<dbReference type="InterPro" id="IPR039420">
    <property type="entry name" value="WalR-like"/>
</dbReference>
<dbReference type="SMART" id="SM00421">
    <property type="entry name" value="HTH_LUXR"/>
    <property type="match status" value="1"/>
</dbReference>
<dbReference type="InterPro" id="IPR000792">
    <property type="entry name" value="Tscrpt_reg_LuxR_C"/>
</dbReference>
<evidence type="ECO:0000259" key="5">
    <source>
        <dbReference type="PROSITE" id="PS50110"/>
    </source>
</evidence>
<dbReference type="PATRIC" id="fig|253.9.peg.2077"/>
<protein>
    <submittedName>
        <fullName evidence="6">LuxR family transcriptional regulator</fullName>
    </submittedName>
</protein>
<dbReference type="OrthoDB" id="9795108at2"/>
<comment type="caution">
    <text evidence="6">The sequence shown here is derived from an EMBL/GenBank/DDBJ whole genome shotgun (WGS) entry which is preliminary data.</text>
</comment>
<keyword evidence="1 3" id="KW-0597">Phosphoprotein</keyword>
<dbReference type="Proteomes" id="UP000037953">
    <property type="component" value="Unassembled WGS sequence"/>
</dbReference>
<feature type="domain" description="HTH luxR-type" evidence="4">
    <location>
        <begin position="152"/>
        <end position="217"/>
    </location>
</feature>
<dbReference type="GO" id="GO:0003677">
    <property type="term" value="F:DNA binding"/>
    <property type="evidence" value="ECO:0007669"/>
    <property type="project" value="UniProtKB-KW"/>
</dbReference>
<evidence type="ECO:0000259" key="4">
    <source>
        <dbReference type="PROSITE" id="PS50043"/>
    </source>
</evidence>
<dbReference type="PANTHER" id="PTHR43214">
    <property type="entry name" value="TWO-COMPONENT RESPONSE REGULATOR"/>
    <property type="match status" value="1"/>
</dbReference>
<dbReference type="PANTHER" id="PTHR43214:SF43">
    <property type="entry name" value="TWO-COMPONENT RESPONSE REGULATOR"/>
    <property type="match status" value="1"/>
</dbReference>
<dbReference type="InterPro" id="IPR016032">
    <property type="entry name" value="Sig_transdc_resp-reg_C-effctor"/>
</dbReference>
<dbReference type="AlphaFoldDB" id="A0A0N0IU79"/>
<dbReference type="Pfam" id="PF00072">
    <property type="entry name" value="Response_reg"/>
    <property type="match status" value="1"/>
</dbReference>
<dbReference type="SMART" id="SM00448">
    <property type="entry name" value="REC"/>
    <property type="match status" value="1"/>
</dbReference>
<feature type="domain" description="Response regulatory" evidence="5">
    <location>
        <begin position="7"/>
        <end position="125"/>
    </location>
</feature>
<evidence type="ECO:0000313" key="7">
    <source>
        <dbReference type="Proteomes" id="UP000037953"/>
    </source>
</evidence>
<evidence type="ECO:0000256" key="2">
    <source>
        <dbReference type="ARBA" id="ARBA00023125"/>
    </source>
</evidence>
<gene>
    <name evidence="6" type="ORF">AOB46_20505</name>
</gene>
<dbReference type="PRINTS" id="PR00038">
    <property type="entry name" value="HTHLUXR"/>
</dbReference>
<dbReference type="InterPro" id="IPR058245">
    <property type="entry name" value="NreC/VraR/RcsB-like_REC"/>
</dbReference>
<keyword evidence="2" id="KW-0238">DNA-binding</keyword>
<name>A0A0N0IU79_CHRID</name>
<evidence type="ECO:0000313" key="6">
    <source>
        <dbReference type="EMBL" id="KPE49364.1"/>
    </source>
</evidence>
<evidence type="ECO:0000256" key="3">
    <source>
        <dbReference type="PROSITE-ProRule" id="PRU00169"/>
    </source>
</evidence>
<dbReference type="GO" id="GO:0000160">
    <property type="term" value="P:phosphorelay signal transduction system"/>
    <property type="evidence" value="ECO:0007669"/>
    <property type="project" value="InterPro"/>
</dbReference>
<organism evidence="6 7">
    <name type="scientific">Chryseobacterium indologenes</name>
    <name type="common">Flavobacterium indologenes</name>
    <dbReference type="NCBI Taxonomy" id="253"/>
    <lineage>
        <taxon>Bacteria</taxon>
        <taxon>Pseudomonadati</taxon>
        <taxon>Bacteroidota</taxon>
        <taxon>Flavobacteriia</taxon>
        <taxon>Flavobacteriales</taxon>
        <taxon>Weeksellaceae</taxon>
        <taxon>Chryseobacterium group</taxon>
        <taxon>Chryseobacterium</taxon>
    </lineage>
</organism>
<dbReference type="EMBL" id="LJOD01000019">
    <property type="protein sequence ID" value="KPE49364.1"/>
    <property type="molecule type" value="Genomic_DNA"/>
</dbReference>
<dbReference type="Gene3D" id="3.40.50.2300">
    <property type="match status" value="1"/>
</dbReference>
<dbReference type="CDD" id="cd17535">
    <property type="entry name" value="REC_NarL-like"/>
    <property type="match status" value="1"/>
</dbReference>
<dbReference type="GO" id="GO:0006355">
    <property type="term" value="P:regulation of DNA-templated transcription"/>
    <property type="evidence" value="ECO:0007669"/>
    <property type="project" value="InterPro"/>
</dbReference>
<dbReference type="PROSITE" id="PS50110">
    <property type="entry name" value="RESPONSE_REGULATORY"/>
    <property type="match status" value="1"/>
</dbReference>
<evidence type="ECO:0000256" key="1">
    <source>
        <dbReference type="ARBA" id="ARBA00022553"/>
    </source>
</evidence>
<proteinExistence type="predicted"/>
<accession>A0A0N0IU79</accession>
<dbReference type="RefSeq" id="WP_062702892.1">
    <property type="nucleotide sequence ID" value="NZ_LJOD01000019.1"/>
</dbReference>
<dbReference type="InterPro" id="IPR011006">
    <property type="entry name" value="CheY-like_superfamily"/>
</dbReference>
<dbReference type="PROSITE" id="PS50043">
    <property type="entry name" value="HTH_LUXR_2"/>
    <property type="match status" value="1"/>
</dbReference>
<dbReference type="Pfam" id="PF00196">
    <property type="entry name" value="GerE"/>
    <property type="match status" value="1"/>
</dbReference>
<dbReference type="InterPro" id="IPR001789">
    <property type="entry name" value="Sig_transdc_resp-reg_receiver"/>
</dbReference>
<dbReference type="CDD" id="cd06170">
    <property type="entry name" value="LuxR_C_like"/>
    <property type="match status" value="1"/>
</dbReference>
<reference evidence="7" key="2">
    <citation type="submission" date="2015-09" db="EMBL/GenBank/DDBJ databases">
        <title>Draft genome sequence of a multidrug-resistant Chryseobacterium indologenes isolate from Malaysia.</title>
        <authorList>
            <person name="Yu C.Y."/>
            <person name="Ang G.Y."/>
            <person name="Chan K.-G."/>
        </authorList>
    </citation>
    <scope>NUCLEOTIDE SEQUENCE [LARGE SCALE GENOMIC DNA]</scope>
    <source>
        <strain evidence="7">CI_885</strain>
    </source>
</reference>